<protein>
    <recommendedName>
        <fullName evidence="6">DUF641 domain-containing protein</fullName>
    </recommendedName>
</protein>
<feature type="domain" description="DUF641" evidence="2">
    <location>
        <begin position="67"/>
        <end position="192"/>
    </location>
</feature>
<dbReference type="EMBL" id="CAUOFW020002280">
    <property type="protein sequence ID" value="CAK9152636.1"/>
    <property type="molecule type" value="Genomic_DNA"/>
</dbReference>
<evidence type="ECO:0000313" key="5">
    <source>
        <dbReference type="Proteomes" id="UP001642360"/>
    </source>
</evidence>
<dbReference type="AlphaFoldDB" id="A0ABC8S919"/>
<name>A0ABC8S919_9AQUA</name>
<organism evidence="4 5">
    <name type="scientific">Ilex paraguariensis</name>
    <name type="common">yerba mate</name>
    <dbReference type="NCBI Taxonomy" id="185542"/>
    <lineage>
        <taxon>Eukaryota</taxon>
        <taxon>Viridiplantae</taxon>
        <taxon>Streptophyta</taxon>
        <taxon>Embryophyta</taxon>
        <taxon>Tracheophyta</taxon>
        <taxon>Spermatophyta</taxon>
        <taxon>Magnoliopsida</taxon>
        <taxon>eudicotyledons</taxon>
        <taxon>Gunneridae</taxon>
        <taxon>Pentapetalae</taxon>
        <taxon>asterids</taxon>
        <taxon>campanulids</taxon>
        <taxon>Aquifoliales</taxon>
        <taxon>Aquifoliaceae</taxon>
        <taxon>Ilex</taxon>
    </lineage>
</organism>
<comment type="caution">
    <text evidence="4">The sequence shown here is derived from an EMBL/GenBank/DDBJ whole genome shotgun (WGS) entry which is preliminary data.</text>
</comment>
<sequence>MDSIKPSSTPTKSRLAKTFQKVISLKTSTKSLSNNGFCLIIPQEKLKCCDPSQQFEKEDTDEASFKNRAAIEAFIAKLFATISAVEASYAELQIAQFPYNVDHVQSADQAVVNELKALSELKYSFLKKKIDSSPPHVTLLLAEIQEQQSLMKTYEITMKKMESEIEVKDSEISSLKEELNDTTLNNKSLEKKLNESGCFSVLDNVNPSNSDPKDFNMVLNYVLRSVRNFVKLLIREMESANWDIEAASKAIEPEVTFKNTDHKCFAFESFVCREMFDGFNIPTFSLLIESLQDDNQGRFFFFDQFKKLKSVGSIQFLKENEDSLFGKFLKTKYLRLTHPKMETSFSGNLNQRKMINSSEYPETEFFKVFAEMARRVWILHCLAFSFDQQLGIFQVRKGSRFSEVFMESVDNDVFAAADGGFVVAFTVVPGFRVGNMVIQSRVYLSPAVNPVNDLCF</sequence>
<dbReference type="Proteomes" id="UP001642360">
    <property type="component" value="Unassembled WGS sequence"/>
</dbReference>
<evidence type="ECO:0000256" key="1">
    <source>
        <dbReference type="SAM" id="Coils"/>
    </source>
</evidence>
<evidence type="ECO:0000259" key="2">
    <source>
        <dbReference type="Pfam" id="PF04859"/>
    </source>
</evidence>
<keyword evidence="1" id="KW-0175">Coiled coil</keyword>
<evidence type="ECO:0000259" key="3">
    <source>
        <dbReference type="Pfam" id="PF24994"/>
    </source>
</evidence>
<keyword evidence="5" id="KW-1185">Reference proteome</keyword>
<dbReference type="InterPro" id="IPR040225">
    <property type="entry name" value="GIL1-like"/>
</dbReference>
<feature type="coiled-coil region" evidence="1">
    <location>
        <begin position="144"/>
        <end position="192"/>
    </location>
</feature>
<evidence type="ECO:0008006" key="6">
    <source>
        <dbReference type="Google" id="ProtNLM"/>
    </source>
</evidence>
<evidence type="ECO:0000313" key="4">
    <source>
        <dbReference type="EMBL" id="CAK9152636.1"/>
    </source>
</evidence>
<proteinExistence type="predicted"/>
<dbReference type="Pfam" id="PF24994">
    <property type="entry name" value="GIL1_IRKI_C"/>
    <property type="match status" value="1"/>
</dbReference>
<feature type="domain" description="GIL1/IRKI C-terminal" evidence="3">
    <location>
        <begin position="392"/>
        <end position="443"/>
    </location>
</feature>
<dbReference type="InterPro" id="IPR006943">
    <property type="entry name" value="DUF641_pln"/>
</dbReference>
<accession>A0ABC8S919</accession>
<dbReference type="InterPro" id="IPR056813">
    <property type="entry name" value="GIL1_IRKI_C"/>
</dbReference>
<dbReference type="Pfam" id="PF04859">
    <property type="entry name" value="DUF641"/>
    <property type="match status" value="1"/>
</dbReference>
<dbReference type="PANTHER" id="PTHR31161">
    <property type="entry name" value="PROTEIN GRAVITROPIC IN THE LIGHT 1"/>
    <property type="match status" value="1"/>
</dbReference>
<gene>
    <name evidence="4" type="ORF">ILEXP_LOCUS20862</name>
</gene>
<reference evidence="4 5" key="1">
    <citation type="submission" date="2024-02" db="EMBL/GenBank/DDBJ databases">
        <authorList>
            <person name="Vignale AGUSTIN F."/>
            <person name="Sosa J E."/>
            <person name="Modenutti C."/>
        </authorList>
    </citation>
    <scope>NUCLEOTIDE SEQUENCE [LARGE SCALE GENOMIC DNA]</scope>
</reference>